<dbReference type="PANTHER" id="PTHR37536">
    <property type="entry name" value="PUTATIVE (AFU_ORTHOLOGUE AFUA_3G02970)-RELATED"/>
    <property type="match status" value="1"/>
</dbReference>
<dbReference type="EMBL" id="CAJVRM010000032">
    <property type="protein sequence ID" value="CAG8972025.1"/>
    <property type="molecule type" value="Genomic_DNA"/>
</dbReference>
<gene>
    <name evidence="1" type="ORF">HYALB_00008310</name>
</gene>
<dbReference type="AlphaFoldDB" id="A0A9N9LF61"/>
<dbReference type="InterPro" id="IPR038656">
    <property type="entry name" value="Peptidase_G1_sf"/>
</dbReference>
<keyword evidence="2" id="KW-1185">Reference proteome</keyword>
<dbReference type="OrthoDB" id="10401874at2759"/>
<dbReference type="PANTHER" id="PTHR37536:SF1">
    <property type="entry name" value="ASPERGILLOPEPSIN, PUTAITVE (AFU_ORTHOLOGUE AFUA_7G01200)"/>
    <property type="match status" value="1"/>
</dbReference>
<dbReference type="GO" id="GO:0070007">
    <property type="term" value="F:glutamic-type endopeptidase activity"/>
    <property type="evidence" value="ECO:0007669"/>
    <property type="project" value="InterPro"/>
</dbReference>
<dbReference type="Gene3D" id="2.60.120.700">
    <property type="entry name" value="Peptidase G1"/>
    <property type="match status" value="1"/>
</dbReference>
<evidence type="ECO:0000313" key="2">
    <source>
        <dbReference type="Proteomes" id="UP000701801"/>
    </source>
</evidence>
<evidence type="ECO:0000313" key="1">
    <source>
        <dbReference type="EMBL" id="CAG8972025.1"/>
    </source>
</evidence>
<organism evidence="1 2">
    <name type="scientific">Hymenoscyphus albidus</name>
    <dbReference type="NCBI Taxonomy" id="595503"/>
    <lineage>
        <taxon>Eukaryota</taxon>
        <taxon>Fungi</taxon>
        <taxon>Dikarya</taxon>
        <taxon>Ascomycota</taxon>
        <taxon>Pezizomycotina</taxon>
        <taxon>Leotiomycetes</taxon>
        <taxon>Helotiales</taxon>
        <taxon>Helotiaceae</taxon>
        <taxon>Hymenoscyphus</taxon>
    </lineage>
</organism>
<proteinExistence type="predicted"/>
<name>A0A9N9LF61_9HELO</name>
<protein>
    <recommendedName>
        <fullName evidence="3">Peptidase A4 family protein</fullName>
    </recommendedName>
</protein>
<dbReference type="InterPro" id="IPR000250">
    <property type="entry name" value="Peptidase_G1"/>
</dbReference>
<evidence type="ECO:0008006" key="3">
    <source>
        <dbReference type="Google" id="ProtNLM"/>
    </source>
</evidence>
<sequence length="287" mass="31033">MLVLARTVPRAAEKDLGILQNGPHHISRNTSIHQGHPVIFAQSPAAQGLSHPVSHISNAPPDQYSINWAGLAYEAPASGQRFTFIGAYLVVPEYRLPPNAADATYLTAPWVGIDGIGPPYLFQAGFTISMTKQGGNVETEAIAWIEWLPQESIPVPEFQFKPGDTLEIRIFSDWNAATHGVKSLSSTTTPANGLTKILMHHPQISLSLGVQRNGLWKRFTLALNKEASPSLNLVPFIGQTVTRNLSPLAVAISCATISLAQPNTSLATEVQSGLMLLSRVLTTFGWQ</sequence>
<dbReference type="Proteomes" id="UP000701801">
    <property type="component" value="Unassembled WGS sequence"/>
</dbReference>
<dbReference type="SUPFAM" id="SSF49899">
    <property type="entry name" value="Concanavalin A-like lectins/glucanases"/>
    <property type="match status" value="1"/>
</dbReference>
<accession>A0A9N9LF61</accession>
<dbReference type="GO" id="GO:0006508">
    <property type="term" value="P:proteolysis"/>
    <property type="evidence" value="ECO:0007669"/>
    <property type="project" value="InterPro"/>
</dbReference>
<dbReference type="InterPro" id="IPR013320">
    <property type="entry name" value="ConA-like_dom_sf"/>
</dbReference>
<dbReference type="Pfam" id="PF01828">
    <property type="entry name" value="Peptidase_A4"/>
    <property type="match status" value="1"/>
</dbReference>
<reference evidence="1" key="1">
    <citation type="submission" date="2021-07" db="EMBL/GenBank/DDBJ databases">
        <authorList>
            <person name="Durling M."/>
        </authorList>
    </citation>
    <scope>NUCLEOTIDE SEQUENCE</scope>
</reference>
<comment type="caution">
    <text evidence="1">The sequence shown here is derived from an EMBL/GenBank/DDBJ whole genome shotgun (WGS) entry which is preliminary data.</text>
</comment>